<dbReference type="PRINTS" id="PR00420">
    <property type="entry name" value="RNGMNOXGNASE"/>
</dbReference>
<accession>A0A4R1HVV7</accession>
<dbReference type="PANTHER" id="PTHR43476:SF3">
    <property type="entry name" value="FAD-BINDING MONOOXYGENASE"/>
    <property type="match status" value="1"/>
</dbReference>
<organism evidence="4 5">
    <name type="scientific">Pseudonocardia endophytica</name>
    <dbReference type="NCBI Taxonomy" id="401976"/>
    <lineage>
        <taxon>Bacteria</taxon>
        <taxon>Bacillati</taxon>
        <taxon>Actinomycetota</taxon>
        <taxon>Actinomycetes</taxon>
        <taxon>Pseudonocardiales</taxon>
        <taxon>Pseudonocardiaceae</taxon>
        <taxon>Pseudonocardia</taxon>
    </lineage>
</organism>
<gene>
    <name evidence="4" type="ORF">EV378_1384</name>
</gene>
<dbReference type="AlphaFoldDB" id="A0A4R1HVV7"/>
<evidence type="ECO:0000259" key="3">
    <source>
        <dbReference type="Pfam" id="PF01494"/>
    </source>
</evidence>
<proteinExistence type="predicted"/>
<reference evidence="4 5" key="1">
    <citation type="submission" date="2019-03" db="EMBL/GenBank/DDBJ databases">
        <title>Sequencing the genomes of 1000 actinobacteria strains.</title>
        <authorList>
            <person name="Klenk H.-P."/>
        </authorList>
    </citation>
    <scope>NUCLEOTIDE SEQUENCE [LARGE SCALE GENOMIC DNA]</scope>
    <source>
        <strain evidence="4 5">DSM 44969</strain>
    </source>
</reference>
<feature type="region of interest" description="Disordered" evidence="2">
    <location>
        <begin position="146"/>
        <end position="171"/>
    </location>
</feature>
<dbReference type="SUPFAM" id="SSF51905">
    <property type="entry name" value="FAD/NAD(P)-binding domain"/>
    <property type="match status" value="1"/>
</dbReference>
<dbReference type="InterPro" id="IPR002938">
    <property type="entry name" value="FAD-bd"/>
</dbReference>
<dbReference type="PANTHER" id="PTHR43476">
    <property type="entry name" value="3-(3-HYDROXY-PHENYL)PROPIONATE/3-HYDROXYCINNAMIC ACID HYDROXYLASE"/>
    <property type="match status" value="1"/>
</dbReference>
<feature type="domain" description="FAD-binding" evidence="3">
    <location>
        <begin position="2"/>
        <end position="125"/>
    </location>
</feature>
<dbReference type="Gene3D" id="3.50.50.60">
    <property type="entry name" value="FAD/NAD(P)-binding domain"/>
    <property type="match status" value="2"/>
</dbReference>
<keyword evidence="5" id="KW-1185">Reference proteome</keyword>
<name>A0A4R1HVV7_PSEEN</name>
<feature type="compositionally biased region" description="Basic and acidic residues" evidence="2">
    <location>
        <begin position="417"/>
        <end position="426"/>
    </location>
</feature>
<feature type="domain" description="FAD-binding" evidence="3">
    <location>
        <begin position="179"/>
        <end position="366"/>
    </location>
</feature>
<keyword evidence="1" id="KW-0560">Oxidoreductase</keyword>
<dbReference type="Gene3D" id="3.30.70.2450">
    <property type="match status" value="1"/>
</dbReference>
<evidence type="ECO:0000313" key="4">
    <source>
        <dbReference type="EMBL" id="TCK25571.1"/>
    </source>
</evidence>
<feature type="region of interest" description="Disordered" evidence="2">
    <location>
        <begin position="417"/>
        <end position="483"/>
    </location>
</feature>
<dbReference type="InterPro" id="IPR050631">
    <property type="entry name" value="PheA/TfdB_FAD_monoxygenase"/>
</dbReference>
<evidence type="ECO:0000256" key="2">
    <source>
        <dbReference type="SAM" id="MobiDB-lite"/>
    </source>
</evidence>
<sequence>MVVGAGPTGLVAALLLARRGVDVTVLERRAGVHALPRAVHLDDESVRILQAAGVSDGFAAISRPAAGLRLLDARLRPFAAFHRSSRGVHGWAESTLFDQPDLEALLRAHVAADPRITLREGVDVVRIDPPGGSFSSVGTATAEPDVAAIGSPSAGPGGGAAAGGDPSPGDSYRVRLATGEQVPASAVLGCDGARSTVRAAIGARLRALGPSQRWFVVDVRCATPLPTWGGVDQVCDPARAATFLALTGDRYRWEFRMRSGETASELAAQVPSLITRWAPGPVEMLRAEEYTFDAAVADRWSDGRVFLLGDAAHLTPPFIGQGLGAGLRDAHNLAWKLAAVLHDGAPGSWVDGYRSERAPHATTMIRGALRVGRAMTGGSGAVAALRRPLVAGTLRVPAVRRRAEAGLVTRFGPGTLVDRRRDRRDPVGTPCPQPWPGHDGLLGDGWALLTSGAPEQPGPEPRETMPPHAGLPDAGPSDAVQGPVPSELARRAADLGARTVATTDPVLLRWLRTGRVRAVLLRPDRIVAASAPV</sequence>
<dbReference type="GO" id="GO:0019622">
    <property type="term" value="P:3-(3-hydroxy)phenylpropionate catabolic process"/>
    <property type="evidence" value="ECO:0007669"/>
    <property type="project" value="TreeGrafter"/>
</dbReference>
<evidence type="ECO:0000313" key="5">
    <source>
        <dbReference type="Proteomes" id="UP000295560"/>
    </source>
</evidence>
<dbReference type="Pfam" id="PF01494">
    <property type="entry name" value="FAD_binding_3"/>
    <property type="match status" value="2"/>
</dbReference>
<dbReference type="GO" id="GO:0071949">
    <property type="term" value="F:FAD binding"/>
    <property type="evidence" value="ECO:0007669"/>
    <property type="project" value="InterPro"/>
</dbReference>
<evidence type="ECO:0000256" key="1">
    <source>
        <dbReference type="ARBA" id="ARBA00023002"/>
    </source>
</evidence>
<dbReference type="EMBL" id="SMFZ01000001">
    <property type="protein sequence ID" value="TCK25571.1"/>
    <property type="molecule type" value="Genomic_DNA"/>
</dbReference>
<protein>
    <submittedName>
        <fullName evidence="4">3-(3-hydroxy-phenyl)propionate hydroxylase</fullName>
    </submittedName>
</protein>
<dbReference type="GO" id="GO:0008688">
    <property type="term" value="F:3-(3-hydroxyphenyl)propionate hydroxylase activity"/>
    <property type="evidence" value="ECO:0007669"/>
    <property type="project" value="TreeGrafter"/>
</dbReference>
<dbReference type="NCBIfam" id="NF004829">
    <property type="entry name" value="PRK06183.1-3"/>
    <property type="match status" value="1"/>
</dbReference>
<dbReference type="InterPro" id="IPR036188">
    <property type="entry name" value="FAD/NAD-bd_sf"/>
</dbReference>
<comment type="caution">
    <text evidence="4">The sequence shown here is derived from an EMBL/GenBank/DDBJ whole genome shotgun (WGS) entry which is preliminary data.</text>
</comment>
<dbReference type="Proteomes" id="UP000295560">
    <property type="component" value="Unassembled WGS sequence"/>
</dbReference>